<protein>
    <submittedName>
        <fullName evidence="3">Uncharacterized protein</fullName>
    </submittedName>
</protein>
<organism evidence="3 4">
    <name type="scientific">Trichogramma kaykai</name>
    <dbReference type="NCBI Taxonomy" id="54128"/>
    <lineage>
        <taxon>Eukaryota</taxon>
        <taxon>Metazoa</taxon>
        <taxon>Ecdysozoa</taxon>
        <taxon>Arthropoda</taxon>
        <taxon>Hexapoda</taxon>
        <taxon>Insecta</taxon>
        <taxon>Pterygota</taxon>
        <taxon>Neoptera</taxon>
        <taxon>Endopterygota</taxon>
        <taxon>Hymenoptera</taxon>
        <taxon>Apocrita</taxon>
        <taxon>Proctotrupomorpha</taxon>
        <taxon>Chalcidoidea</taxon>
        <taxon>Trichogrammatidae</taxon>
        <taxon>Trichogramma</taxon>
    </lineage>
</organism>
<proteinExistence type="predicted"/>
<feature type="region of interest" description="Disordered" evidence="2">
    <location>
        <begin position="153"/>
        <end position="179"/>
    </location>
</feature>
<sequence length="237" mass="27179">MKCEQRCRQLVGLEVDTNEWLSDFVNRRGEQRRELAGNFPERYEDLRETQEEAAKYFNDLQERRIAHEAALRNAEQQSESYADTRLKRRDCPAAAFHYHFKKQGVESRAAYVSQLEVSRNYLAEASEAERRALIEEQYPGFADFINRRNSLNEVQSGETSQSDAHSDSESRDEPQDDAKYSVSVDELATMFSNTNFNTSPMVALSTTRADEVLVDIHNSDYGPIDNQSTENRSDTAA</sequence>
<feature type="compositionally biased region" description="Polar residues" evidence="2">
    <location>
        <begin position="153"/>
        <end position="163"/>
    </location>
</feature>
<evidence type="ECO:0000313" key="4">
    <source>
        <dbReference type="Proteomes" id="UP001627154"/>
    </source>
</evidence>
<reference evidence="3 4" key="1">
    <citation type="journal article" date="2024" name="bioRxiv">
        <title>A reference genome for Trichogramma kaykai: A tiny desert-dwelling parasitoid wasp with competing sex-ratio distorters.</title>
        <authorList>
            <person name="Culotta J."/>
            <person name="Lindsey A.R."/>
        </authorList>
    </citation>
    <scope>NUCLEOTIDE SEQUENCE [LARGE SCALE GENOMIC DNA]</scope>
    <source>
        <strain evidence="3 4">KSX58</strain>
    </source>
</reference>
<evidence type="ECO:0000313" key="3">
    <source>
        <dbReference type="EMBL" id="KAL3398418.1"/>
    </source>
</evidence>
<evidence type="ECO:0000256" key="2">
    <source>
        <dbReference type="SAM" id="MobiDB-lite"/>
    </source>
</evidence>
<dbReference type="AlphaFoldDB" id="A0ABD2X0C0"/>
<accession>A0ABD2X0C0</accession>
<evidence type="ECO:0000256" key="1">
    <source>
        <dbReference type="SAM" id="Coils"/>
    </source>
</evidence>
<keyword evidence="4" id="KW-1185">Reference proteome</keyword>
<feature type="compositionally biased region" description="Basic and acidic residues" evidence="2">
    <location>
        <begin position="164"/>
        <end position="179"/>
    </location>
</feature>
<feature type="coiled-coil region" evidence="1">
    <location>
        <begin position="43"/>
        <end position="77"/>
    </location>
</feature>
<comment type="caution">
    <text evidence="3">The sequence shown here is derived from an EMBL/GenBank/DDBJ whole genome shotgun (WGS) entry which is preliminary data.</text>
</comment>
<dbReference type="EMBL" id="JBJJXI010000059">
    <property type="protein sequence ID" value="KAL3398418.1"/>
    <property type="molecule type" value="Genomic_DNA"/>
</dbReference>
<keyword evidence="1" id="KW-0175">Coiled coil</keyword>
<feature type="compositionally biased region" description="Polar residues" evidence="2">
    <location>
        <begin position="225"/>
        <end position="237"/>
    </location>
</feature>
<feature type="region of interest" description="Disordered" evidence="2">
    <location>
        <begin position="218"/>
        <end position="237"/>
    </location>
</feature>
<name>A0ABD2X0C0_9HYME</name>
<dbReference type="Proteomes" id="UP001627154">
    <property type="component" value="Unassembled WGS sequence"/>
</dbReference>
<gene>
    <name evidence="3" type="ORF">TKK_007580</name>
</gene>